<keyword evidence="3" id="KW-1185">Reference proteome</keyword>
<dbReference type="RefSeq" id="WP_074041512.1">
    <property type="nucleotide sequence ID" value="NZ_CP010904.1"/>
</dbReference>
<proteinExistence type="predicted"/>
<dbReference type="Gene3D" id="3.40.50.300">
    <property type="entry name" value="P-loop containing nucleotide triphosphate hydrolases"/>
    <property type="match status" value="1"/>
</dbReference>
<name>A0A0G3EB86_9BACT</name>
<evidence type="ECO:0000259" key="1">
    <source>
        <dbReference type="SMART" id="SM00382"/>
    </source>
</evidence>
<dbReference type="STRING" id="1307763.L21SP4_00272"/>
<dbReference type="InterPro" id="IPR027417">
    <property type="entry name" value="P-loop_NTPase"/>
</dbReference>
<dbReference type="SUPFAM" id="SSF52540">
    <property type="entry name" value="P-loop containing nucleoside triphosphate hydrolases"/>
    <property type="match status" value="1"/>
</dbReference>
<evidence type="ECO:0000313" key="3">
    <source>
        <dbReference type="Proteomes" id="UP000035268"/>
    </source>
</evidence>
<feature type="domain" description="AAA+ ATPase" evidence="1">
    <location>
        <begin position="42"/>
        <end position="184"/>
    </location>
</feature>
<dbReference type="AlphaFoldDB" id="A0A0G3EB86"/>
<dbReference type="Pfam" id="PF13401">
    <property type="entry name" value="AAA_22"/>
    <property type="match status" value="1"/>
</dbReference>
<evidence type="ECO:0000313" key="2">
    <source>
        <dbReference type="EMBL" id="AKJ63553.1"/>
    </source>
</evidence>
<protein>
    <submittedName>
        <fullName evidence="2">Putative secretion ATPase, PEP-CTERM locus subfamily</fullName>
    </submittedName>
</protein>
<dbReference type="PANTHER" id="PTHR35894">
    <property type="entry name" value="GENERAL SECRETION PATHWAY PROTEIN A-RELATED"/>
    <property type="match status" value="1"/>
</dbReference>
<reference evidence="3" key="1">
    <citation type="submission" date="2015-02" db="EMBL/GenBank/DDBJ databases">
        <title>Description and complete genome sequence of the first cultured representative of the subdivision 5 of the Verrucomicrobia phylum.</title>
        <authorList>
            <person name="Spring S."/>
            <person name="Bunk B."/>
            <person name="Sproer C."/>
            <person name="Klenk H.-P."/>
        </authorList>
    </citation>
    <scope>NUCLEOTIDE SEQUENCE [LARGE SCALE GENOMIC DNA]</scope>
    <source>
        <strain evidence="3">L21-Fru-AB</strain>
    </source>
</reference>
<dbReference type="OrthoDB" id="9780149at2"/>
<organism evidence="2 3">
    <name type="scientific">Kiritimatiella glycovorans</name>
    <dbReference type="NCBI Taxonomy" id="1307763"/>
    <lineage>
        <taxon>Bacteria</taxon>
        <taxon>Pseudomonadati</taxon>
        <taxon>Kiritimatiellota</taxon>
        <taxon>Kiritimatiellia</taxon>
        <taxon>Kiritimatiellales</taxon>
        <taxon>Kiritimatiellaceae</taxon>
        <taxon>Kiritimatiella</taxon>
    </lineage>
</organism>
<dbReference type="InterPro" id="IPR052026">
    <property type="entry name" value="ExeA_AAA_ATPase_DNA-bind"/>
</dbReference>
<dbReference type="PATRIC" id="fig|1609981.3.peg.286"/>
<dbReference type="PANTHER" id="PTHR35894:SF1">
    <property type="entry name" value="PHOSPHORIBULOKINASE _ URIDINE KINASE FAMILY"/>
    <property type="match status" value="1"/>
</dbReference>
<dbReference type="SMART" id="SM00382">
    <property type="entry name" value="AAA"/>
    <property type="match status" value="1"/>
</dbReference>
<dbReference type="GO" id="GO:0016887">
    <property type="term" value="F:ATP hydrolysis activity"/>
    <property type="evidence" value="ECO:0007669"/>
    <property type="project" value="InterPro"/>
</dbReference>
<dbReference type="EMBL" id="CP010904">
    <property type="protein sequence ID" value="AKJ63553.1"/>
    <property type="molecule type" value="Genomic_DNA"/>
</dbReference>
<sequence>MYRTFFQLDEEPFNVTPDPRFLYASAAHRRALDLLRYGIESRKGFMTLTGEVGCGKTTVCRAVLDRLPEGTHSALILNPALTETQIIRAILSDLGLPPRGRDRLTCIEQLNGFLLECLDRGENAAVIIDESQDLSTAAMEQVRLLSNLETDRHKLMQIILAGQPELRERLLQPELRQLRQRIMLACELTTLPPGEVPAYINHRLRTAGAPPEVRFHPQAEALVSEYGEGVPRRINTLCDRAMLAAYVRGGREVIEADARKAVEELAEWL</sequence>
<reference evidence="2 3" key="2">
    <citation type="journal article" date="2016" name="ISME J.">
        <title>Characterization of the first cultured representative of Verrucomicrobia subdivision 5 indicates the proposal of a novel phylum.</title>
        <authorList>
            <person name="Spring S."/>
            <person name="Bunk B."/>
            <person name="Sproer C."/>
            <person name="Schumann P."/>
            <person name="Rohde M."/>
            <person name="Tindall B.J."/>
            <person name="Klenk H.P."/>
        </authorList>
    </citation>
    <scope>NUCLEOTIDE SEQUENCE [LARGE SCALE GENOMIC DNA]</scope>
    <source>
        <strain evidence="2 3">L21-Fru-AB</strain>
    </source>
</reference>
<dbReference type="InterPro" id="IPR003593">
    <property type="entry name" value="AAA+_ATPase"/>
</dbReference>
<dbReference type="Proteomes" id="UP000035268">
    <property type="component" value="Chromosome"/>
</dbReference>
<dbReference type="KEGG" id="vbl:L21SP4_00272"/>
<gene>
    <name evidence="2" type="ORF">L21SP4_00272</name>
</gene>
<dbReference type="InterPro" id="IPR049945">
    <property type="entry name" value="AAA_22"/>
</dbReference>
<accession>A0A0G3EB86</accession>